<organism evidence="2 3">
    <name type="scientific">Pedobacter rhodius</name>
    <dbReference type="NCBI Taxonomy" id="3004098"/>
    <lineage>
        <taxon>Bacteria</taxon>
        <taxon>Pseudomonadati</taxon>
        <taxon>Bacteroidota</taxon>
        <taxon>Sphingobacteriia</taxon>
        <taxon>Sphingobacteriales</taxon>
        <taxon>Sphingobacteriaceae</taxon>
        <taxon>Pedobacter</taxon>
    </lineage>
</organism>
<comment type="caution">
    <text evidence="2">The sequence shown here is derived from an EMBL/GenBank/DDBJ whole genome shotgun (WGS) entry which is preliminary data.</text>
</comment>
<reference evidence="2" key="1">
    <citation type="submission" date="2022-12" db="EMBL/GenBank/DDBJ databases">
        <title>Genome sequence of SJ11.</title>
        <authorList>
            <person name="Woo H."/>
        </authorList>
    </citation>
    <scope>NUCLEOTIDE SEQUENCE</scope>
    <source>
        <strain evidence="2">SJ11</strain>
    </source>
</reference>
<keyword evidence="3" id="KW-1185">Reference proteome</keyword>
<dbReference type="SMART" id="SM00530">
    <property type="entry name" value="HTH_XRE"/>
    <property type="match status" value="1"/>
</dbReference>
<dbReference type="InterPro" id="IPR010982">
    <property type="entry name" value="Lambda_DNA-bd_dom_sf"/>
</dbReference>
<dbReference type="InterPro" id="IPR001387">
    <property type="entry name" value="Cro/C1-type_HTH"/>
</dbReference>
<dbReference type="SUPFAM" id="SSF47413">
    <property type="entry name" value="lambda repressor-like DNA-binding domains"/>
    <property type="match status" value="1"/>
</dbReference>
<protein>
    <submittedName>
        <fullName evidence="2">Helix-turn-helix domain-containing protein</fullName>
    </submittedName>
</protein>
<sequence>MMIDKIRNETQYDSVMNLIEGFIAKATAGGGFHSLSELETNELEKLSLLAEKYEDNVLKLMPLPLTINAVVQRKIEELNINQVKLAKMLGLGAPKLSQILSGKREPDVLFLKALHNKLGISGDFLLECV</sequence>
<name>A0ABT4KYM2_9SPHI</name>
<evidence type="ECO:0000313" key="3">
    <source>
        <dbReference type="Proteomes" id="UP001144341"/>
    </source>
</evidence>
<dbReference type="Proteomes" id="UP001144341">
    <property type="component" value="Unassembled WGS sequence"/>
</dbReference>
<accession>A0ABT4KYM2</accession>
<dbReference type="Gene3D" id="1.10.260.40">
    <property type="entry name" value="lambda repressor-like DNA-binding domains"/>
    <property type="match status" value="1"/>
</dbReference>
<gene>
    <name evidence="2" type="ORF">O0931_11610</name>
</gene>
<evidence type="ECO:0000313" key="2">
    <source>
        <dbReference type="EMBL" id="MCZ4223949.1"/>
    </source>
</evidence>
<proteinExistence type="predicted"/>
<dbReference type="EMBL" id="JAPWGL010000003">
    <property type="protein sequence ID" value="MCZ4223949.1"/>
    <property type="molecule type" value="Genomic_DNA"/>
</dbReference>
<feature type="domain" description="HTH cro/C1-type" evidence="1">
    <location>
        <begin position="71"/>
        <end position="125"/>
    </location>
</feature>
<dbReference type="PROSITE" id="PS50943">
    <property type="entry name" value="HTH_CROC1"/>
    <property type="match status" value="1"/>
</dbReference>
<dbReference type="Pfam" id="PF01381">
    <property type="entry name" value="HTH_3"/>
    <property type="match status" value="1"/>
</dbReference>
<dbReference type="RefSeq" id="WP_269415746.1">
    <property type="nucleotide sequence ID" value="NZ_JAPWGL010000003.1"/>
</dbReference>
<evidence type="ECO:0000259" key="1">
    <source>
        <dbReference type="PROSITE" id="PS50943"/>
    </source>
</evidence>
<dbReference type="CDD" id="cd00093">
    <property type="entry name" value="HTH_XRE"/>
    <property type="match status" value="1"/>
</dbReference>